<gene>
    <name evidence="6" type="ORF">EJ04DRAFT_551496</name>
</gene>
<dbReference type="Gene3D" id="3.30.560.10">
    <property type="entry name" value="Glucose Oxidase, domain 3"/>
    <property type="match status" value="1"/>
</dbReference>
<dbReference type="Pfam" id="PF20684">
    <property type="entry name" value="Fung_rhodopsin"/>
    <property type="match status" value="1"/>
</dbReference>
<evidence type="ECO:0000256" key="3">
    <source>
        <dbReference type="SAM" id="Phobius"/>
    </source>
</evidence>
<keyword evidence="7" id="KW-1185">Reference proteome</keyword>
<evidence type="ECO:0000256" key="1">
    <source>
        <dbReference type="ARBA" id="ARBA00010790"/>
    </source>
</evidence>
<name>A0A9P4R061_9PLEO</name>
<sequence>MKFLRVLLPLSAAQLVVSARAPCAASKEIANKTNIYDYVVTGSGPGGGTIAVNLARAGHSVLLIEAGGDESDDIFSQILSLGQMSLSPSLSWSFYVKHDDDLERAKRYNLMVWRLKNGELWVGQDPAVEGHRDAERLGVYYPRGATLGGSAIVNAAATFLPSNSDWDYFDKGVGDGIWSGKEMRRVFEKIEHNNYLEAGTPGHGFNGWLQTIIADRSVYPSASPRLKILQAALRLLGKDPSKVIDYLVTDPNNLDPNRDKEEGLFALPFHGTRTWKRFSPRDRILATRNETSTNGTLKYPLNLQLQSLTTKVLFDTCGDKPKAIGVEYLEGASMYKGDTRYNATMGKIGQAFARKEVIVAGGTFNSPQILQLSGVGPRELLQKHNITVVADLPGVGRNLQDNYEMPVVGLAKTAMADPVDPSEPNCTFGAPRDPCVDAWKKGEGPYARAGGNGLCMLLKTNHSADGERDVLMFSTPGGAFRGFKPNTNQNFGMPPETASWSTVKMHPHNTAGFVQIRSSNPRDTPEINFMYFAEGAETDMGAILDTVSFGRRSFFGTETPVGPVESREPPCPKGDIGDDGYCRDSAPDTQWIQDQVFGHHPTSTCSVGPDSNPLAVLDTRLRVRGVQRLRVVDASAFPRIPGAFPAVSTFMLSEKASQLVLEDARDLCSVPSASTATCVSPSQSHTHVAPCGPRMPLERLERQPQRERASPCCHGWRWPGSTFLMCLLRVSFLFRQGRNRLSEVAVERQDIELVLALLKTNPMPSANSTTRPIRDRHAREADEWASTELDGNHAASCALASACRPAEVRSRTLSDNSEAEPEIAGRTSSLASKQANFKASVTTCPAEERLRLLAHVLQNWTVLVAFIGGTSLSIMEIYGVAVNGFAVPLNATFLAERQSERLILVQHMEYAFVIIGIFSVGMIKLSVSLLYWHIFSPVRFRKCLMVWIAVIIAWTITFVLGELLECGVHPLKVFGTVKDLDTYCKHRHGIGYALKASDIATDLGTLLIPLPLIFQMRLPAVKKCLVTLTFLLGALAVGASVASAYIYISSTLKLSHEDGIILVTAYSIWNLVEVHVGIIAACGMTLRPILVRIFPTEHFVILCYSWRPHSSRKTSDRAQVFPSFVNPESDRSFSNNDTVRGESQKEEYPGQRMNFETSAIPEVV</sequence>
<dbReference type="Proteomes" id="UP000799444">
    <property type="component" value="Unassembled WGS sequence"/>
</dbReference>
<dbReference type="EMBL" id="ML996128">
    <property type="protein sequence ID" value="KAF2736119.1"/>
    <property type="molecule type" value="Genomic_DNA"/>
</dbReference>
<feature type="compositionally biased region" description="Basic and acidic residues" evidence="2">
    <location>
        <begin position="1139"/>
        <end position="1149"/>
    </location>
</feature>
<dbReference type="InterPro" id="IPR000172">
    <property type="entry name" value="GMC_OxRdtase_N"/>
</dbReference>
<feature type="transmembrane region" description="Helical" evidence="3">
    <location>
        <begin position="1025"/>
        <end position="1048"/>
    </location>
</feature>
<feature type="transmembrane region" description="Helical" evidence="3">
    <location>
        <begin position="860"/>
        <end position="881"/>
    </location>
</feature>
<evidence type="ECO:0000313" key="7">
    <source>
        <dbReference type="Proteomes" id="UP000799444"/>
    </source>
</evidence>
<accession>A0A9P4R061</accession>
<comment type="caution">
    <text evidence="6">The sequence shown here is derived from an EMBL/GenBank/DDBJ whole genome shotgun (WGS) entry which is preliminary data.</text>
</comment>
<comment type="similarity">
    <text evidence="1">Belongs to the GMC oxidoreductase family.</text>
</comment>
<feature type="region of interest" description="Disordered" evidence="2">
    <location>
        <begin position="1128"/>
        <end position="1164"/>
    </location>
</feature>
<keyword evidence="4" id="KW-0732">Signal</keyword>
<proteinExistence type="inferred from homology"/>
<feature type="transmembrane region" description="Helical" evidence="3">
    <location>
        <begin position="1060"/>
        <end position="1082"/>
    </location>
</feature>
<dbReference type="PROSITE" id="PS00624">
    <property type="entry name" value="GMC_OXRED_2"/>
    <property type="match status" value="1"/>
</dbReference>
<dbReference type="PANTHER" id="PTHR11552:SF80">
    <property type="entry name" value="GMC OXIDOREDUCTASE"/>
    <property type="match status" value="1"/>
</dbReference>
<dbReference type="AlphaFoldDB" id="A0A9P4R061"/>
<dbReference type="InterPro" id="IPR049326">
    <property type="entry name" value="Rhodopsin_dom_fungi"/>
</dbReference>
<dbReference type="GO" id="GO:0016614">
    <property type="term" value="F:oxidoreductase activity, acting on CH-OH group of donors"/>
    <property type="evidence" value="ECO:0007669"/>
    <property type="project" value="InterPro"/>
</dbReference>
<dbReference type="SUPFAM" id="SSF51905">
    <property type="entry name" value="FAD/NAD(P)-binding domain"/>
    <property type="match status" value="1"/>
</dbReference>
<evidence type="ECO:0000256" key="2">
    <source>
        <dbReference type="SAM" id="MobiDB-lite"/>
    </source>
</evidence>
<dbReference type="Pfam" id="PF00732">
    <property type="entry name" value="GMC_oxred_N"/>
    <property type="match status" value="1"/>
</dbReference>
<evidence type="ECO:0000259" key="5">
    <source>
        <dbReference type="PROSITE" id="PS00624"/>
    </source>
</evidence>
<dbReference type="PANTHER" id="PTHR11552">
    <property type="entry name" value="GLUCOSE-METHANOL-CHOLINE GMC OXIDOREDUCTASE"/>
    <property type="match status" value="1"/>
</dbReference>
<dbReference type="InterPro" id="IPR007867">
    <property type="entry name" value="GMC_OxRtase_C"/>
</dbReference>
<organism evidence="6 7">
    <name type="scientific">Polyplosphaeria fusca</name>
    <dbReference type="NCBI Taxonomy" id="682080"/>
    <lineage>
        <taxon>Eukaryota</taxon>
        <taxon>Fungi</taxon>
        <taxon>Dikarya</taxon>
        <taxon>Ascomycota</taxon>
        <taxon>Pezizomycotina</taxon>
        <taxon>Dothideomycetes</taxon>
        <taxon>Pleosporomycetidae</taxon>
        <taxon>Pleosporales</taxon>
        <taxon>Tetraplosphaeriaceae</taxon>
        <taxon>Polyplosphaeria</taxon>
    </lineage>
</organism>
<dbReference type="InterPro" id="IPR012132">
    <property type="entry name" value="GMC_OxRdtase"/>
</dbReference>
<keyword evidence="3" id="KW-0472">Membrane</keyword>
<keyword evidence="3" id="KW-0812">Transmembrane</keyword>
<dbReference type="GO" id="GO:0050660">
    <property type="term" value="F:flavin adenine dinucleotide binding"/>
    <property type="evidence" value="ECO:0007669"/>
    <property type="project" value="InterPro"/>
</dbReference>
<keyword evidence="3" id="KW-1133">Transmembrane helix</keyword>
<protein>
    <submittedName>
        <fullName evidence="6">FAD/NAD(P)-binding domain-containing protein</fullName>
    </submittedName>
</protein>
<dbReference type="SUPFAM" id="SSF54373">
    <property type="entry name" value="FAD-linked reductases, C-terminal domain"/>
    <property type="match status" value="1"/>
</dbReference>
<feature type="chain" id="PRO_5040318470" evidence="4">
    <location>
        <begin position="19"/>
        <end position="1164"/>
    </location>
</feature>
<dbReference type="Gene3D" id="3.50.50.60">
    <property type="entry name" value="FAD/NAD(P)-binding domain"/>
    <property type="match status" value="1"/>
</dbReference>
<feature type="signal peptide" evidence="4">
    <location>
        <begin position="1"/>
        <end position="18"/>
    </location>
</feature>
<feature type="domain" description="Glucose-methanol-choline oxidoreductase N-terminal" evidence="5">
    <location>
        <begin position="362"/>
        <end position="376"/>
    </location>
</feature>
<feature type="transmembrane region" description="Helical" evidence="3">
    <location>
        <begin position="944"/>
        <end position="964"/>
    </location>
</feature>
<evidence type="ECO:0000313" key="6">
    <source>
        <dbReference type="EMBL" id="KAF2736119.1"/>
    </source>
</evidence>
<feature type="transmembrane region" description="Helical" evidence="3">
    <location>
        <begin position="910"/>
        <end position="932"/>
    </location>
</feature>
<reference evidence="6" key="1">
    <citation type="journal article" date="2020" name="Stud. Mycol.">
        <title>101 Dothideomycetes genomes: a test case for predicting lifestyles and emergence of pathogens.</title>
        <authorList>
            <person name="Haridas S."/>
            <person name="Albert R."/>
            <person name="Binder M."/>
            <person name="Bloem J."/>
            <person name="Labutti K."/>
            <person name="Salamov A."/>
            <person name="Andreopoulos B."/>
            <person name="Baker S."/>
            <person name="Barry K."/>
            <person name="Bills G."/>
            <person name="Bluhm B."/>
            <person name="Cannon C."/>
            <person name="Castanera R."/>
            <person name="Culley D."/>
            <person name="Daum C."/>
            <person name="Ezra D."/>
            <person name="Gonzalez J."/>
            <person name="Henrissat B."/>
            <person name="Kuo A."/>
            <person name="Liang C."/>
            <person name="Lipzen A."/>
            <person name="Lutzoni F."/>
            <person name="Magnuson J."/>
            <person name="Mondo S."/>
            <person name="Nolan M."/>
            <person name="Ohm R."/>
            <person name="Pangilinan J."/>
            <person name="Park H.-J."/>
            <person name="Ramirez L."/>
            <person name="Alfaro M."/>
            <person name="Sun H."/>
            <person name="Tritt A."/>
            <person name="Yoshinaga Y."/>
            <person name="Zwiers L.-H."/>
            <person name="Turgeon B."/>
            <person name="Goodwin S."/>
            <person name="Spatafora J."/>
            <person name="Crous P."/>
            <person name="Grigoriev I."/>
        </authorList>
    </citation>
    <scope>NUCLEOTIDE SEQUENCE</scope>
    <source>
        <strain evidence="6">CBS 125425</strain>
    </source>
</reference>
<evidence type="ECO:0000256" key="4">
    <source>
        <dbReference type="SAM" id="SignalP"/>
    </source>
</evidence>
<dbReference type="OrthoDB" id="269227at2759"/>
<dbReference type="InterPro" id="IPR036188">
    <property type="entry name" value="FAD/NAD-bd_sf"/>
</dbReference>
<dbReference type="Pfam" id="PF05199">
    <property type="entry name" value="GMC_oxred_C"/>
    <property type="match status" value="1"/>
</dbReference>